<evidence type="ECO:0000256" key="2">
    <source>
        <dbReference type="ARBA" id="ARBA00022448"/>
    </source>
</evidence>
<dbReference type="CDD" id="cd03257">
    <property type="entry name" value="ABC_NikE_OppD_transporters"/>
    <property type="match status" value="2"/>
</dbReference>
<dbReference type="SMART" id="SM00382">
    <property type="entry name" value="AAA"/>
    <property type="match status" value="2"/>
</dbReference>
<evidence type="ECO:0000256" key="1">
    <source>
        <dbReference type="ARBA" id="ARBA00005417"/>
    </source>
</evidence>
<dbReference type="InterPro" id="IPR013563">
    <property type="entry name" value="Oligopep_ABC_C"/>
</dbReference>
<evidence type="ECO:0000256" key="4">
    <source>
        <dbReference type="ARBA" id="ARBA00022840"/>
    </source>
</evidence>
<dbReference type="GO" id="GO:0055085">
    <property type="term" value="P:transmembrane transport"/>
    <property type="evidence" value="ECO:0007669"/>
    <property type="project" value="UniProtKB-ARBA"/>
</dbReference>
<dbReference type="FunFam" id="3.40.50.300:FF:000016">
    <property type="entry name" value="Oligopeptide ABC transporter ATP-binding component"/>
    <property type="match status" value="1"/>
</dbReference>
<evidence type="ECO:0000313" key="7">
    <source>
        <dbReference type="Proteomes" id="UP000316988"/>
    </source>
</evidence>
<dbReference type="InterPro" id="IPR003593">
    <property type="entry name" value="AAA+_ATPase"/>
</dbReference>
<organism evidence="6 7">
    <name type="scientific">Aeromicrobium piscarium</name>
    <dbReference type="NCBI Taxonomy" id="2590901"/>
    <lineage>
        <taxon>Bacteria</taxon>
        <taxon>Bacillati</taxon>
        <taxon>Actinomycetota</taxon>
        <taxon>Actinomycetes</taxon>
        <taxon>Propionibacteriales</taxon>
        <taxon>Nocardioidaceae</taxon>
        <taxon>Aeromicrobium</taxon>
    </lineage>
</organism>
<dbReference type="NCBIfam" id="NF008453">
    <property type="entry name" value="PRK11308.1"/>
    <property type="match status" value="2"/>
</dbReference>
<dbReference type="InterPro" id="IPR050319">
    <property type="entry name" value="ABC_transp_ATP-bind"/>
</dbReference>
<protein>
    <submittedName>
        <fullName evidence="6">ABC transporter ATP-binding protein</fullName>
    </submittedName>
</protein>
<dbReference type="PANTHER" id="PTHR43776">
    <property type="entry name" value="TRANSPORT ATP-BINDING PROTEIN"/>
    <property type="match status" value="1"/>
</dbReference>
<keyword evidence="4 6" id="KW-0067">ATP-binding</keyword>
<dbReference type="GO" id="GO:0016887">
    <property type="term" value="F:ATP hydrolysis activity"/>
    <property type="evidence" value="ECO:0007669"/>
    <property type="project" value="InterPro"/>
</dbReference>
<dbReference type="EMBL" id="VLNT01000002">
    <property type="protein sequence ID" value="TSD65550.1"/>
    <property type="molecule type" value="Genomic_DNA"/>
</dbReference>
<feature type="domain" description="ABC transporter" evidence="5">
    <location>
        <begin position="311"/>
        <end position="561"/>
    </location>
</feature>
<keyword evidence="2" id="KW-0813">Transport</keyword>
<dbReference type="GO" id="GO:0015833">
    <property type="term" value="P:peptide transport"/>
    <property type="evidence" value="ECO:0007669"/>
    <property type="project" value="InterPro"/>
</dbReference>
<keyword evidence="3" id="KW-0547">Nucleotide-binding</keyword>
<dbReference type="GO" id="GO:0005524">
    <property type="term" value="F:ATP binding"/>
    <property type="evidence" value="ECO:0007669"/>
    <property type="project" value="UniProtKB-KW"/>
</dbReference>
<sequence>MSERIERTTEPLLEITDLHVAFRSGKRDIPAVRGANLTVYPGQTVAIVGESGSGKSTTAHAIIDLLPGTGHVTSGTIRFDGRDITHLKRRQREAIRGSQIGLVPQDPMSNLNPLVRVGTQIKEALEANDIAKGKAADKRVVELLEEAGLPDAQARARQFPHEYSGGMRQRALIAMGLAARPKLLIADEPTSALDVTVQQQILDHLDSLTDDLGVAVLLITHDLGLAAERADHLVVMYKGQVVESGPALEILQYPQHPYSQRLIASAPSLASQRLTAQTRAEVRESAVKTAGEIVAEHEGDEFGGEATRIAVEAKDLTKVFKLPAGGLGRTVDFTAVDEVSFSLRRGTTTAIVGESGSGKSTVARMVLDLLEPTSGTVQFDGVDISTLRGKSEQLAFRRRVQPVFQNPYASLDPMYSIYRSIEEPLRTHEIGSGKEREATIRDLLDKVSLPSAVMRRFPNELSGGQRQRVAIARALALQPEVIILDEAVSALDVLVQAQILNLLNDLQAELGLSYLFITHDLAVVRQIADEVVVMQKGKAVEQASVIQVFDHPREEYTRKLLDAIPGGSIDLAS</sequence>
<name>A0A554SGS4_9ACTN</name>
<dbReference type="RefSeq" id="WP_143911671.1">
    <property type="nucleotide sequence ID" value="NZ_VLNT01000002.1"/>
</dbReference>
<dbReference type="PROSITE" id="PS50893">
    <property type="entry name" value="ABC_TRANSPORTER_2"/>
    <property type="match status" value="2"/>
</dbReference>
<dbReference type="PROSITE" id="PS00211">
    <property type="entry name" value="ABC_TRANSPORTER_1"/>
    <property type="match status" value="2"/>
</dbReference>
<evidence type="ECO:0000259" key="5">
    <source>
        <dbReference type="PROSITE" id="PS50893"/>
    </source>
</evidence>
<dbReference type="InterPro" id="IPR003439">
    <property type="entry name" value="ABC_transporter-like_ATP-bd"/>
</dbReference>
<gene>
    <name evidence="6" type="ORF">FNM00_03750</name>
</gene>
<accession>A0A554SGS4</accession>
<evidence type="ECO:0000256" key="3">
    <source>
        <dbReference type="ARBA" id="ARBA00022741"/>
    </source>
</evidence>
<feature type="domain" description="ABC transporter" evidence="5">
    <location>
        <begin position="13"/>
        <end position="263"/>
    </location>
</feature>
<dbReference type="InterPro" id="IPR027417">
    <property type="entry name" value="P-loop_NTPase"/>
</dbReference>
<dbReference type="Gene3D" id="3.40.50.300">
    <property type="entry name" value="P-loop containing nucleotide triphosphate hydrolases"/>
    <property type="match status" value="2"/>
</dbReference>
<reference evidence="6 7" key="1">
    <citation type="submission" date="2019-07" db="EMBL/GenBank/DDBJ databases">
        <authorList>
            <person name="Zhao L.H."/>
        </authorList>
    </citation>
    <scope>NUCLEOTIDE SEQUENCE [LARGE SCALE GENOMIC DNA]</scope>
    <source>
        <strain evidence="6 7">Co35</strain>
    </source>
</reference>
<proteinExistence type="inferred from homology"/>
<dbReference type="NCBIfam" id="NF007739">
    <property type="entry name" value="PRK10419.1"/>
    <property type="match status" value="2"/>
</dbReference>
<comment type="caution">
    <text evidence="6">The sequence shown here is derived from an EMBL/GenBank/DDBJ whole genome shotgun (WGS) entry which is preliminary data.</text>
</comment>
<dbReference type="Pfam" id="PF00005">
    <property type="entry name" value="ABC_tran"/>
    <property type="match status" value="2"/>
</dbReference>
<dbReference type="AlphaFoldDB" id="A0A554SGS4"/>
<dbReference type="SUPFAM" id="SSF52540">
    <property type="entry name" value="P-loop containing nucleoside triphosphate hydrolases"/>
    <property type="match status" value="2"/>
</dbReference>
<dbReference type="InterPro" id="IPR017871">
    <property type="entry name" value="ABC_transporter-like_CS"/>
</dbReference>
<keyword evidence="7" id="KW-1185">Reference proteome</keyword>
<dbReference type="Pfam" id="PF08352">
    <property type="entry name" value="oligo_HPY"/>
    <property type="match status" value="2"/>
</dbReference>
<comment type="similarity">
    <text evidence="1">Belongs to the ABC transporter superfamily.</text>
</comment>
<dbReference type="OrthoDB" id="5357528at2"/>
<dbReference type="Proteomes" id="UP000316988">
    <property type="component" value="Unassembled WGS sequence"/>
</dbReference>
<evidence type="ECO:0000313" key="6">
    <source>
        <dbReference type="EMBL" id="TSD65550.1"/>
    </source>
</evidence>